<feature type="region of interest" description="Disordered" evidence="1">
    <location>
        <begin position="309"/>
        <end position="333"/>
    </location>
</feature>
<dbReference type="GO" id="GO:1901981">
    <property type="term" value="F:phosphatidylinositol phosphate binding"/>
    <property type="evidence" value="ECO:0007669"/>
    <property type="project" value="TreeGrafter"/>
</dbReference>
<proteinExistence type="predicted"/>
<dbReference type="AlphaFoldDB" id="A0A0S4ISE7"/>
<protein>
    <recommendedName>
        <fullName evidence="2">Rubicon Homology domain-containing protein</fullName>
    </recommendedName>
</protein>
<feature type="compositionally biased region" description="Polar residues" evidence="1">
    <location>
        <begin position="453"/>
        <end position="468"/>
    </location>
</feature>
<dbReference type="PANTHER" id="PTHR45971:SF1">
    <property type="entry name" value="RUBICON, ISOFORM A"/>
    <property type="match status" value="1"/>
</dbReference>
<dbReference type="Proteomes" id="UP000051952">
    <property type="component" value="Unassembled WGS sequence"/>
</dbReference>
<dbReference type="OMA" id="CHRCHAN"/>
<feature type="compositionally biased region" description="Low complexity" evidence="1">
    <location>
        <begin position="270"/>
        <end position="285"/>
    </location>
</feature>
<dbReference type="VEuPathDB" id="TriTrypDB:BSAL_04805"/>
<dbReference type="Pfam" id="PF13901">
    <property type="entry name" value="RH_dom"/>
    <property type="match status" value="2"/>
</dbReference>
<feature type="compositionally biased region" description="Low complexity" evidence="1">
    <location>
        <begin position="476"/>
        <end position="511"/>
    </location>
</feature>
<feature type="compositionally biased region" description="Basic and acidic residues" evidence="1">
    <location>
        <begin position="401"/>
        <end position="414"/>
    </location>
</feature>
<reference evidence="4" key="1">
    <citation type="submission" date="2015-09" db="EMBL/GenBank/DDBJ databases">
        <authorList>
            <consortium name="Pathogen Informatics"/>
        </authorList>
    </citation>
    <scope>NUCLEOTIDE SEQUENCE [LARGE SCALE GENOMIC DNA]</scope>
    <source>
        <strain evidence="4">Lake Konstanz</strain>
    </source>
</reference>
<dbReference type="InterPro" id="IPR025258">
    <property type="entry name" value="RH_dom"/>
</dbReference>
<feature type="compositionally biased region" description="Low complexity" evidence="1">
    <location>
        <begin position="518"/>
        <end position="532"/>
    </location>
</feature>
<feature type="compositionally biased region" description="Basic and acidic residues" evidence="1">
    <location>
        <begin position="313"/>
        <end position="333"/>
    </location>
</feature>
<feature type="region of interest" description="Disordered" evidence="1">
    <location>
        <begin position="270"/>
        <end position="296"/>
    </location>
</feature>
<dbReference type="InterPro" id="IPR052428">
    <property type="entry name" value="Autophagy_HostDef_Reg"/>
</dbReference>
<feature type="region of interest" description="Disordered" evidence="1">
    <location>
        <begin position="401"/>
        <end position="532"/>
    </location>
</feature>
<organism evidence="3 4">
    <name type="scientific">Bodo saltans</name>
    <name type="common">Flagellated protozoan</name>
    <dbReference type="NCBI Taxonomy" id="75058"/>
    <lineage>
        <taxon>Eukaryota</taxon>
        <taxon>Discoba</taxon>
        <taxon>Euglenozoa</taxon>
        <taxon>Kinetoplastea</taxon>
        <taxon>Metakinetoplastina</taxon>
        <taxon>Eubodonida</taxon>
        <taxon>Bodonidae</taxon>
        <taxon>Bodo</taxon>
    </lineage>
</organism>
<evidence type="ECO:0000259" key="2">
    <source>
        <dbReference type="SMART" id="SM01175"/>
    </source>
</evidence>
<name>A0A0S4ISE7_BODSA</name>
<dbReference type="EMBL" id="CYKH01000548">
    <property type="protein sequence ID" value="CUG05835.1"/>
    <property type="molecule type" value="Genomic_DNA"/>
</dbReference>
<evidence type="ECO:0000313" key="3">
    <source>
        <dbReference type="EMBL" id="CUG05835.1"/>
    </source>
</evidence>
<evidence type="ECO:0000313" key="4">
    <source>
        <dbReference type="Proteomes" id="UP000051952"/>
    </source>
</evidence>
<keyword evidence="4" id="KW-1185">Reference proteome</keyword>
<evidence type="ECO:0000256" key="1">
    <source>
        <dbReference type="SAM" id="MobiDB-lite"/>
    </source>
</evidence>
<dbReference type="OrthoDB" id="10067503at2759"/>
<gene>
    <name evidence="3" type="ORF">BSAL_04805</name>
</gene>
<feature type="domain" description="Rubicon Homology" evidence="2">
    <location>
        <begin position="617"/>
        <end position="854"/>
    </location>
</feature>
<sequence>MATQYARESVNSRLSPFRQAIEELNCRREDGFNHFTSDEPAVGRLLNALDMIFNTDVEHPGEFFDFIKCALESIPRQAIIHQPLEQVVARNIEDRVENFRLWLIYSLNLTGSLKHSLHAALPMRDVLSCFVNKSSILFRDSFTDEFLGSLATLHNPPIGDGQTTFKLDPNALSLFEERPIPVMLQTKGRGGGGAGGVGGGRASVIPTKGRATIHSDATTAPSAGVTGKVKRVERRRQVAERSSQTADVAFAAPSPAAEVVAVVATAPTAAAATSSSSKQATVSTADNATNTDHPSPLMSFQELMEAQQSIETTKAEQRAMCESLRQQESEAEETKREYLERMEIVVATIRQLKSLYNELFMRSLEAQDTMATLSESDVDARIVDVFYACKHGTGSATRDAIHEAVIDSRPGADGRRKRADATTSHRPSDLSPVVSPRITVEPVSTSTTNNNSDVNASRNSATPSQAQAPGQRKEVATPTTATLRTPTSATTSSMMSEVAPPPAATAVKKSAVPPPTRPGTSASPGATPSATSSLINSHHLELEVSTTSPLASDALIPVENTKLILTEPTEFDRPQQLELQANRCASCGTSFGDAGDKNLVLKVVQKAGETLRLQKPRRCHYCVRLFCHRCHANKMAVLPFRVLQRWDFSPQHVCNRDFEFLNKNQDRAFYALPSLPHELQIRPNVQQAAFLRKKLVLLCKILMQCSHDKAAPFSAFLHTHYAQREHFYSLGDFGKLRGGEGNRLMMAAATPINAMGTLVGSLGGHDGAKQAQQGGPGPNEDLVSFLTTMFTKAMQHVKECRQCIARSSMKCGLCTESSPVSLVDDDSQQCKTCLSIYHVSCMDISHRCPSCSKK</sequence>
<accession>A0A0S4ISE7</accession>
<dbReference type="SMART" id="SM01175">
    <property type="entry name" value="DUF4206"/>
    <property type="match status" value="1"/>
</dbReference>
<dbReference type="PANTHER" id="PTHR45971">
    <property type="entry name" value="PHOX (PX) DOMAIN-CONTAINING PROTEIN"/>
    <property type="match status" value="1"/>
</dbReference>